<dbReference type="SUPFAM" id="SSF75217">
    <property type="entry name" value="alpha/beta knot"/>
    <property type="match status" value="1"/>
</dbReference>
<dbReference type="GO" id="GO:0070042">
    <property type="term" value="F:rRNA (uridine-N3-)-methyltransferase activity"/>
    <property type="evidence" value="ECO:0007669"/>
    <property type="project" value="TreeGrafter"/>
</dbReference>
<keyword evidence="5 12" id="KW-0963">Cytoplasm</keyword>
<keyword evidence="7 12" id="KW-0489">Methyltransferase</keyword>
<evidence type="ECO:0000259" key="14">
    <source>
        <dbReference type="Pfam" id="PF20260"/>
    </source>
</evidence>
<evidence type="ECO:0000259" key="13">
    <source>
        <dbReference type="Pfam" id="PF04452"/>
    </source>
</evidence>
<evidence type="ECO:0000256" key="2">
    <source>
        <dbReference type="ARBA" id="ARBA00005528"/>
    </source>
</evidence>
<keyword evidence="6 12" id="KW-0698">rRNA processing</keyword>
<dbReference type="InterPro" id="IPR029026">
    <property type="entry name" value="tRNA_m1G_MTases_N"/>
</dbReference>
<dbReference type="PIRSF" id="PIRSF015601">
    <property type="entry name" value="MTase_slr0722"/>
    <property type="match status" value="1"/>
</dbReference>
<comment type="similarity">
    <text evidence="2 12">Belongs to the RNA methyltransferase RsmE family.</text>
</comment>
<comment type="function">
    <text evidence="10 12">Specifically methylates the N3 position of the uracil ring of uridine 1498 (m3U1498) in 16S rRNA. Acts on the fully assembled 30S ribosomal subunit.</text>
</comment>
<dbReference type="Pfam" id="PF20260">
    <property type="entry name" value="PUA_4"/>
    <property type="match status" value="1"/>
</dbReference>
<evidence type="ECO:0000256" key="10">
    <source>
        <dbReference type="ARBA" id="ARBA00025699"/>
    </source>
</evidence>
<evidence type="ECO:0000313" key="15">
    <source>
        <dbReference type="EMBL" id="RCL74112.1"/>
    </source>
</evidence>
<evidence type="ECO:0000256" key="9">
    <source>
        <dbReference type="ARBA" id="ARBA00022691"/>
    </source>
</evidence>
<dbReference type="GO" id="GO:0005737">
    <property type="term" value="C:cytoplasm"/>
    <property type="evidence" value="ECO:0007669"/>
    <property type="project" value="UniProtKB-SubCell"/>
</dbReference>
<dbReference type="AlphaFoldDB" id="A0A368DQI6"/>
<dbReference type="GO" id="GO:0070475">
    <property type="term" value="P:rRNA base methylation"/>
    <property type="evidence" value="ECO:0007669"/>
    <property type="project" value="TreeGrafter"/>
</dbReference>
<dbReference type="EMBL" id="QOQD01000003">
    <property type="protein sequence ID" value="RCL74112.1"/>
    <property type="molecule type" value="Genomic_DNA"/>
</dbReference>
<dbReference type="InterPro" id="IPR046887">
    <property type="entry name" value="RsmE_PUA-like"/>
</dbReference>
<evidence type="ECO:0000313" key="16">
    <source>
        <dbReference type="Proteomes" id="UP000253570"/>
    </source>
</evidence>
<dbReference type="NCBIfam" id="NF008696">
    <property type="entry name" value="PRK11713.3-5"/>
    <property type="match status" value="1"/>
</dbReference>
<organism evidence="15 16">
    <name type="scientific">PS1 clade bacterium</name>
    <dbReference type="NCBI Taxonomy" id="2175152"/>
    <lineage>
        <taxon>Bacteria</taxon>
        <taxon>Pseudomonadati</taxon>
        <taxon>Pseudomonadota</taxon>
        <taxon>Alphaproteobacteria</taxon>
        <taxon>PS1 clade</taxon>
    </lineage>
</organism>
<dbReference type="Proteomes" id="UP000253570">
    <property type="component" value="Unassembled WGS sequence"/>
</dbReference>
<evidence type="ECO:0000256" key="8">
    <source>
        <dbReference type="ARBA" id="ARBA00022679"/>
    </source>
</evidence>
<evidence type="ECO:0000256" key="12">
    <source>
        <dbReference type="PIRNR" id="PIRNR015601"/>
    </source>
</evidence>
<dbReference type="CDD" id="cd18084">
    <property type="entry name" value="RsmE-like"/>
    <property type="match status" value="1"/>
</dbReference>
<evidence type="ECO:0000256" key="4">
    <source>
        <dbReference type="ARBA" id="ARBA00013673"/>
    </source>
</evidence>
<keyword evidence="9 12" id="KW-0949">S-adenosyl-L-methionine</keyword>
<feature type="domain" description="Ribosomal RNA small subunit methyltransferase E methyltransferase" evidence="13">
    <location>
        <begin position="87"/>
        <end position="243"/>
    </location>
</feature>
<dbReference type="Pfam" id="PF04452">
    <property type="entry name" value="Methyltrans_RNA"/>
    <property type="match status" value="1"/>
</dbReference>
<evidence type="ECO:0000256" key="7">
    <source>
        <dbReference type="ARBA" id="ARBA00022603"/>
    </source>
</evidence>
<dbReference type="InterPro" id="IPR029028">
    <property type="entry name" value="Alpha/beta_knot_MTases"/>
</dbReference>
<protein>
    <recommendedName>
        <fullName evidence="4 12">Ribosomal RNA small subunit methyltransferase E</fullName>
        <ecNumber evidence="3 12">2.1.1.193</ecNumber>
    </recommendedName>
</protein>
<evidence type="ECO:0000256" key="11">
    <source>
        <dbReference type="ARBA" id="ARBA00047944"/>
    </source>
</evidence>
<dbReference type="NCBIfam" id="TIGR00046">
    <property type="entry name" value="RsmE family RNA methyltransferase"/>
    <property type="match status" value="1"/>
</dbReference>
<dbReference type="PANTHER" id="PTHR30027:SF3">
    <property type="entry name" value="16S RRNA (URACIL(1498)-N(3))-METHYLTRANSFERASE"/>
    <property type="match status" value="1"/>
</dbReference>
<evidence type="ECO:0000256" key="5">
    <source>
        <dbReference type="ARBA" id="ARBA00022490"/>
    </source>
</evidence>
<evidence type="ECO:0000256" key="1">
    <source>
        <dbReference type="ARBA" id="ARBA00004496"/>
    </source>
</evidence>
<dbReference type="SUPFAM" id="SSF88697">
    <property type="entry name" value="PUA domain-like"/>
    <property type="match status" value="1"/>
</dbReference>
<dbReference type="InterPro" id="IPR046886">
    <property type="entry name" value="RsmE_MTase_dom"/>
</dbReference>
<dbReference type="Gene3D" id="2.40.240.20">
    <property type="entry name" value="Hypothetical PUA domain-like, domain 1"/>
    <property type="match status" value="1"/>
</dbReference>
<dbReference type="InterPro" id="IPR015947">
    <property type="entry name" value="PUA-like_sf"/>
</dbReference>
<evidence type="ECO:0000256" key="3">
    <source>
        <dbReference type="ARBA" id="ARBA00012328"/>
    </source>
</evidence>
<dbReference type="EC" id="2.1.1.193" evidence="3 12"/>
<comment type="caution">
    <text evidence="15">The sequence shown here is derived from an EMBL/GenBank/DDBJ whole genome shotgun (WGS) entry which is preliminary data.</text>
</comment>
<reference evidence="15 16" key="1">
    <citation type="journal article" date="2018" name="Microbiome">
        <title>Fine metagenomic profile of the Mediterranean stratified and mixed water columns revealed by assembly and recruitment.</title>
        <authorList>
            <person name="Haro-Moreno J.M."/>
            <person name="Lopez-Perez M."/>
            <person name="De La Torre J.R."/>
            <person name="Picazo A."/>
            <person name="Camacho A."/>
            <person name="Rodriguez-Valera F."/>
        </authorList>
    </citation>
    <scope>NUCLEOTIDE SEQUENCE [LARGE SCALE GENOMIC DNA]</scope>
    <source>
        <strain evidence="15">MED-G57</strain>
    </source>
</reference>
<proteinExistence type="inferred from homology"/>
<sequence>MDNKTNNLSHKSIRLFTNNTLERHLLIKIDGEDYHYLKNVMRISSGDELFLFNGIEGEWKSKVVQITRKYIKLEILHKNREQINYTNIECFFSPLNNNRHNYIIEKLTELGILSFTPVLTSYCNIRKFNQSKAFLRGKEAAEQCGLLQVPNVNEMIKFNELLKQEFKNKILIFFDEESPLKNPIEIINSLKGKKISFLIGPEGGFSDIERASILELNNVVRLSLGSRILRADTAAIVSASIIQFTFGDI</sequence>
<name>A0A368DQI6_9PROT</name>
<feature type="domain" description="Ribosomal RNA small subunit methyltransferase E PUA-like" evidence="14">
    <location>
        <begin position="29"/>
        <end position="76"/>
    </location>
</feature>
<comment type="catalytic activity">
    <reaction evidence="11 12">
        <text>uridine(1498) in 16S rRNA + S-adenosyl-L-methionine = N(3)-methyluridine(1498) in 16S rRNA + S-adenosyl-L-homocysteine + H(+)</text>
        <dbReference type="Rhea" id="RHEA:42920"/>
        <dbReference type="Rhea" id="RHEA-COMP:10283"/>
        <dbReference type="Rhea" id="RHEA-COMP:10284"/>
        <dbReference type="ChEBI" id="CHEBI:15378"/>
        <dbReference type="ChEBI" id="CHEBI:57856"/>
        <dbReference type="ChEBI" id="CHEBI:59789"/>
        <dbReference type="ChEBI" id="CHEBI:65315"/>
        <dbReference type="ChEBI" id="CHEBI:74502"/>
        <dbReference type="EC" id="2.1.1.193"/>
    </reaction>
</comment>
<gene>
    <name evidence="15" type="ORF">DBW71_01555</name>
</gene>
<keyword evidence="8 12" id="KW-0808">Transferase</keyword>
<dbReference type="InterPro" id="IPR006700">
    <property type="entry name" value="RsmE"/>
</dbReference>
<accession>A0A368DQI6</accession>
<comment type="subcellular location">
    <subcellularLocation>
        <location evidence="1 12">Cytoplasm</location>
    </subcellularLocation>
</comment>
<evidence type="ECO:0000256" key="6">
    <source>
        <dbReference type="ARBA" id="ARBA00022552"/>
    </source>
</evidence>
<dbReference type="PANTHER" id="PTHR30027">
    <property type="entry name" value="RIBOSOMAL RNA SMALL SUBUNIT METHYLTRANSFERASE E"/>
    <property type="match status" value="1"/>
</dbReference>
<dbReference type="Gene3D" id="3.40.1280.10">
    <property type="match status" value="1"/>
</dbReference>